<evidence type="ECO:0000256" key="5">
    <source>
        <dbReference type="ARBA" id="ARBA00022857"/>
    </source>
</evidence>
<comment type="cofactor">
    <cofactor evidence="1">
        <name>FAD</name>
        <dbReference type="ChEBI" id="CHEBI:57692"/>
    </cofactor>
</comment>
<dbReference type="Proteomes" id="UP000622890">
    <property type="component" value="Unassembled WGS sequence"/>
</dbReference>
<keyword evidence="6" id="KW-0560">Oxidoreductase</keyword>
<keyword evidence="5" id="KW-0521">NADP</keyword>
<evidence type="ECO:0000256" key="7">
    <source>
        <dbReference type="ARBA" id="ARBA00023033"/>
    </source>
</evidence>
<evidence type="ECO:0000256" key="2">
    <source>
        <dbReference type="ARBA" id="ARBA00010139"/>
    </source>
</evidence>
<accession>A0A934W9S7</accession>
<evidence type="ECO:0000256" key="6">
    <source>
        <dbReference type="ARBA" id="ARBA00023002"/>
    </source>
</evidence>
<keyword evidence="9" id="KW-1185">Reference proteome</keyword>
<evidence type="ECO:0000313" key="9">
    <source>
        <dbReference type="Proteomes" id="UP000622890"/>
    </source>
</evidence>
<gene>
    <name evidence="8" type="ORF">JJB74_32865</name>
</gene>
<dbReference type="InterPro" id="IPR036188">
    <property type="entry name" value="FAD/NAD-bd_sf"/>
</dbReference>
<dbReference type="PANTHER" id="PTHR43098">
    <property type="entry name" value="L-ORNITHINE N(5)-MONOOXYGENASE-RELATED"/>
    <property type="match status" value="1"/>
</dbReference>
<dbReference type="PRINTS" id="PR00411">
    <property type="entry name" value="PNDRDTASEI"/>
</dbReference>
<sequence>MPNQSESDATQMDVLIVGAGFAGLYQLYRARGLGFKTRVLEAGTGIGGTWFWNRYPGARCDVESLDYSYSFDEKLQQDWTWSERYATQPEILRYINHVADRFELWPDIQLNTRVARADFDDASNRWTVRTEQGEIFDAQYLIMATGCLSIPQQPRFDGLSDFKGHWYHSADWPEEGVDFSGQRVGLIGTGSSGVQMTPLIAQQAQHLTVFQRTASFSVPAQNEPLDEATIREVKVHYAERRARAREAVTGHYLIANDRSALSVNDDERRAEFEFRWRGAGGGFRMLRAFNDLLSNPQSNRHAADFVRSKIREIVKPPEVAELLCPKDDLPFGAKRLCVDTDYYQTFNRDNVALVDVKASPIIRITPNGLQTTEREYELDAIVFATGFDAMTGALMAMDIRGSGGQSLREKWATGPRTYLGLAIADFPNMFIIAGPGSPSVLSNMVHSIEVHVDWITTLLETARNKAVHRVEAAPAAEEGWVRHVNEVADKTLYPVGNSWYVGANVPGKPRVFMPYVAGVPTYQKIIDGVANNNYEGFALA</sequence>
<evidence type="ECO:0000256" key="1">
    <source>
        <dbReference type="ARBA" id="ARBA00001974"/>
    </source>
</evidence>
<dbReference type="Pfam" id="PF13738">
    <property type="entry name" value="Pyr_redox_3"/>
    <property type="match status" value="1"/>
</dbReference>
<dbReference type="SUPFAM" id="SSF51905">
    <property type="entry name" value="FAD/NAD(P)-binding domain"/>
    <property type="match status" value="2"/>
</dbReference>
<comment type="similarity">
    <text evidence="2">Belongs to the FAD-binding monooxygenase family.</text>
</comment>
<evidence type="ECO:0000256" key="3">
    <source>
        <dbReference type="ARBA" id="ARBA00022630"/>
    </source>
</evidence>
<dbReference type="GO" id="GO:0004497">
    <property type="term" value="F:monooxygenase activity"/>
    <property type="evidence" value="ECO:0007669"/>
    <property type="project" value="UniProtKB-KW"/>
</dbReference>
<protein>
    <submittedName>
        <fullName evidence="8">NAD(P)/FAD-dependent oxidoreductase</fullName>
    </submittedName>
</protein>
<proteinExistence type="inferred from homology"/>
<dbReference type="EMBL" id="JAEPBG010000063">
    <property type="protein sequence ID" value="MBK4739390.1"/>
    <property type="molecule type" value="Genomic_DNA"/>
</dbReference>
<organism evidence="8 9">
    <name type="scientific">Noviherbaspirillum pedocola</name>
    <dbReference type="NCBI Taxonomy" id="2801341"/>
    <lineage>
        <taxon>Bacteria</taxon>
        <taxon>Pseudomonadati</taxon>
        <taxon>Pseudomonadota</taxon>
        <taxon>Betaproteobacteria</taxon>
        <taxon>Burkholderiales</taxon>
        <taxon>Oxalobacteraceae</taxon>
        <taxon>Noviherbaspirillum</taxon>
    </lineage>
</organism>
<dbReference type="InterPro" id="IPR050775">
    <property type="entry name" value="FAD-binding_Monooxygenases"/>
</dbReference>
<reference evidence="8" key="1">
    <citation type="submission" date="2021-01" db="EMBL/GenBank/DDBJ databases">
        <title>Genome sequence of strain Noviherbaspirillum sp. DKR-6.</title>
        <authorList>
            <person name="Chaudhary D.K."/>
        </authorList>
    </citation>
    <scope>NUCLEOTIDE SEQUENCE</scope>
    <source>
        <strain evidence="8">DKR-6</strain>
    </source>
</reference>
<dbReference type="RefSeq" id="WP_200598754.1">
    <property type="nucleotide sequence ID" value="NZ_JAEPBG010000063.1"/>
</dbReference>
<keyword evidence="3" id="KW-0285">Flavoprotein</keyword>
<keyword evidence="7" id="KW-0503">Monooxygenase</keyword>
<name>A0A934W9S7_9BURK</name>
<dbReference type="AlphaFoldDB" id="A0A934W9S7"/>
<evidence type="ECO:0000256" key="4">
    <source>
        <dbReference type="ARBA" id="ARBA00022827"/>
    </source>
</evidence>
<keyword evidence="4" id="KW-0274">FAD</keyword>
<evidence type="ECO:0000313" key="8">
    <source>
        <dbReference type="EMBL" id="MBK4739390.1"/>
    </source>
</evidence>
<dbReference type="PANTHER" id="PTHR43098:SF3">
    <property type="entry name" value="L-ORNITHINE N(5)-MONOOXYGENASE-RELATED"/>
    <property type="match status" value="1"/>
</dbReference>
<comment type="caution">
    <text evidence="8">The sequence shown here is derived from an EMBL/GenBank/DDBJ whole genome shotgun (WGS) entry which is preliminary data.</text>
</comment>
<dbReference type="Gene3D" id="3.50.50.60">
    <property type="entry name" value="FAD/NAD(P)-binding domain"/>
    <property type="match status" value="2"/>
</dbReference>